<dbReference type="EMBL" id="JAERWL010000010">
    <property type="protein sequence ID" value="MBM9477518.1"/>
    <property type="molecule type" value="Genomic_DNA"/>
</dbReference>
<dbReference type="GO" id="GO:0016020">
    <property type="term" value="C:membrane"/>
    <property type="evidence" value="ECO:0007669"/>
    <property type="project" value="InterPro"/>
</dbReference>
<evidence type="ECO:0000313" key="2">
    <source>
        <dbReference type="EMBL" id="MBM9477518.1"/>
    </source>
</evidence>
<accession>A0A938YQR6</accession>
<keyword evidence="1" id="KW-0472">Membrane</keyword>
<keyword evidence="3" id="KW-1185">Reference proteome</keyword>
<dbReference type="AlphaFoldDB" id="A0A938YQR6"/>
<protein>
    <submittedName>
        <fullName evidence="2">YggT family protein</fullName>
    </submittedName>
</protein>
<dbReference type="Proteomes" id="UP000663801">
    <property type="component" value="Unassembled WGS sequence"/>
</dbReference>
<feature type="transmembrane region" description="Helical" evidence="1">
    <location>
        <begin position="68"/>
        <end position="95"/>
    </location>
</feature>
<evidence type="ECO:0000256" key="1">
    <source>
        <dbReference type="SAM" id="Phobius"/>
    </source>
</evidence>
<reference evidence="2" key="1">
    <citation type="submission" date="2021-01" db="EMBL/GenBank/DDBJ databases">
        <title>KCTC 19127 draft genome.</title>
        <authorList>
            <person name="An D."/>
        </authorList>
    </citation>
    <scope>NUCLEOTIDE SEQUENCE</scope>
    <source>
        <strain evidence="2">KCTC 19127</strain>
    </source>
</reference>
<keyword evidence="1" id="KW-0812">Transmembrane</keyword>
<proteinExistence type="predicted"/>
<keyword evidence="1" id="KW-1133">Transmembrane helix</keyword>
<dbReference type="Pfam" id="PF02325">
    <property type="entry name" value="CCB3_YggT"/>
    <property type="match status" value="1"/>
</dbReference>
<feature type="transmembrane region" description="Helical" evidence="1">
    <location>
        <begin position="6"/>
        <end position="25"/>
    </location>
</feature>
<organism evidence="2 3">
    <name type="scientific">Nakamurella flavida</name>
    <dbReference type="NCBI Taxonomy" id="363630"/>
    <lineage>
        <taxon>Bacteria</taxon>
        <taxon>Bacillati</taxon>
        <taxon>Actinomycetota</taxon>
        <taxon>Actinomycetes</taxon>
        <taxon>Nakamurellales</taxon>
        <taxon>Nakamurellaceae</taxon>
        <taxon>Nakamurella</taxon>
    </lineage>
</organism>
<evidence type="ECO:0000313" key="3">
    <source>
        <dbReference type="Proteomes" id="UP000663801"/>
    </source>
</evidence>
<sequence>MSYFWAAIYLVLWLFRLALLGRIVIEFVRVFGRTWRPVGVPAVAMEVLYSTTDPPVKLFRRVIPQVKLGGVGFDLSILVLFVVVFILMTVVANLAT</sequence>
<comment type="caution">
    <text evidence="2">The sequence shown here is derived from an EMBL/GenBank/DDBJ whole genome shotgun (WGS) entry which is preliminary data.</text>
</comment>
<name>A0A938YQR6_9ACTN</name>
<dbReference type="RefSeq" id="WP_205257610.1">
    <property type="nucleotide sequence ID" value="NZ_BAAAPV010000003.1"/>
</dbReference>
<dbReference type="InterPro" id="IPR003425">
    <property type="entry name" value="CCB3/YggT"/>
</dbReference>
<gene>
    <name evidence="2" type="ORF">JL107_13795</name>
</gene>